<dbReference type="PROSITE" id="PS50144">
    <property type="entry name" value="MATH"/>
    <property type="match status" value="1"/>
</dbReference>
<gene>
    <name evidence="2" type="ORF">URODEC1_LOCUS91974</name>
</gene>
<dbReference type="CDD" id="cd00121">
    <property type="entry name" value="MATH"/>
    <property type="match status" value="1"/>
</dbReference>
<dbReference type="InterPro" id="IPR045005">
    <property type="entry name" value="BPM1-6"/>
</dbReference>
<keyword evidence="3" id="KW-1185">Reference proteome</keyword>
<organism evidence="2 3">
    <name type="scientific">Urochloa decumbens</name>
    <dbReference type="NCBI Taxonomy" id="240449"/>
    <lineage>
        <taxon>Eukaryota</taxon>
        <taxon>Viridiplantae</taxon>
        <taxon>Streptophyta</taxon>
        <taxon>Embryophyta</taxon>
        <taxon>Tracheophyta</taxon>
        <taxon>Spermatophyta</taxon>
        <taxon>Magnoliopsida</taxon>
        <taxon>Liliopsida</taxon>
        <taxon>Poales</taxon>
        <taxon>Poaceae</taxon>
        <taxon>PACMAD clade</taxon>
        <taxon>Panicoideae</taxon>
        <taxon>Panicodae</taxon>
        <taxon>Paniceae</taxon>
        <taxon>Melinidinae</taxon>
        <taxon>Urochloa</taxon>
    </lineage>
</organism>
<feature type="domain" description="MATH" evidence="1">
    <location>
        <begin position="23"/>
        <end position="132"/>
    </location>
</feature>
<dbReference type="InterPro" id="IPR002083">
    <property type="entry name" value="MATH/TRAF_dom"/>
</dbReference>
<dbReference type="PANTHER" id="PTHR26379:SF187">
    <property type="entry name" value="OS07G0655300 PROTEIN"/>
    <property type="match status" value="1"/>
</dbReference>
<dbReference type="InterPro" id="IPR008974">
    <property type="entry name" value="TRAF-like"/>
</dbReference>
<evidence type="ECO:0000313" key="3">
    <source>
        <dbReference type="Proteomes" id="UP001497457"/>
    </source>
</evidence>
<dbReference type="Proteomes" id="UP001497457">
    <property type="component" value="Chromosome 36b"/>
</dbReference>
<protein>
    <recommendedName>
        <fullName evidence="1">MATH domain-containing protein</fullName>
    </recommendedName>
</protein>
<accession>A0ABC9E530</accession>
<dbReference type="Pfam" id="PF22486">
    <property type="entry name" value="MATH_2"/>
    <property type="match status" value="1"/>
</dbReference>
<dbReference type="PANTHER" id="PTHR26379">
    <property type="entry name" value="BTB/POZ AND MATH DOMAIN-CONTAINING PROTEIN 1"/>
    <property type="match status" value="1"/>
</dbReference>
<name>A0ABC9E530_9POAL</name>
<sequence length="132" mass="13971">MAAASQRRPATRTASTCTPETARGAHVFTIAGYSRHRGLGAGQSVRSAPFAVGGFDWCVRFYPDGYSSAEDHAGHVAVFLHLLTKNVQARASAHFSLLDQITGQSSSSMAPAAAPPPLKLTEGTEFGTCRFM</sequence>
<dbReference type="EMBL" id="OZ075146">
    <property type="protein sequence ID" value="CAL5051164.1"/>
    <property type="molecule type" value="Genomic_DNA"/>
</dbReference>
<proteinExistence type="predicted"/>
<evidence type="ECO:0000259" key="1">
    <source>
        <dbReference type="PROSITE" id="PS50144"/>
    </source>
</evidence>
<dbReference type="AlphaFoldDB" id="A0ABC9E530"/>
<dbReference type="Gene3D" id="2.60.210.10">
    <property type="entry name" value="Apoptosis, Tumor Necrosis Factor Receptor Associated Protein 2, Chain A"/>
    <property type="match status" value="1"/>
</dbReference>
<reference evidence="2" key="1">
    <citation type="submission" date="2024-10" db="EMBL/GenBank/DDBJ databases">
        <authorList>
            <person name="Ryan C."/>
        </authorList>
    </citation>
    <scope>NUCLEOTIDE SEQUENCE [LARGE SCALE GENOMIC DNA]</scope>
</reference>
<evidence type="ECO:0000313" key="2">
    <source>
        <dbReference type="EMBL" id="CAL5051164.1"/>
    </source>
</evidence>
<dbReference type="SUPFAM" id="SSF49599">
    <property type="entry name" value="TRAF domain-like"/>
    <property type="match status" value="1"/>
</dbReference>